<feature type="binding site" evidence="4">
    <location>
        <position position="175"/>
    </location>
    <ligand>
        <name>a divalent metal cation</name>
        <dbReference type="ChEBI" id="CHEBI:60240"/>
    </ligand>
</feature>
<dbReference type="AlphaFoldDB" id="A0A4V3EIY9"/>
<feature type="binding site" evidence="4">
    <location>
        <position position="231"/>
    </location>
    <ligand>
        <name>a divalent metal cation</name>
        <dbReference type="ChEBI" id="CHEBI:60240"/>
    </ligand>
</feature>
<keyword evidence="4" id="KW-0862">Zinc</keyword>
<dbReference type="InterPro" id="IPR013658">
    <property type="entry name" value="SGL"/>
</dbReference>
<organism evidence="6 7">
    <name type="scientific">Ilumatobacter fluminis</name>
    <dbReference type="NCBI Taxonomy" id="467091"/>
    <lineage>
        <taxon>Bacteria</taxon>
        <taxon>Bacillati</taxon>
        <taxon>Actinomycetota</taxon>
        <taxon>Acidimicrobiia</taxon>
        <taxon>Acidimicrobiales</taxon>
        <taxon>Ilumatobacteraceae</taxon>
        <taxon>Ilumatobacter</taxon>
    </lineage>
</organism>
<dbReference type="GO" id="GO:0016787">
    <property type="term" value="F:hydrolase activity"/>
    <property type="evidence" value="ECO:0007669"/>
    <property type="project" value="UniProtKB-KW"/>
</dbReference>
<evidence type="ECO:0000313" key="7">
    <source>
        <dbReference type="Proteomes" id="UP000294558"/>
    </source>
</evidence>
<keyword evidence="4" id="KW-0479">Metal-binding</keyword>
<dbReference type="PANTHER" id="PTHR47572:SF4">
    <property type="entry name" value="LACTONASE DRP35"/>
    <property type="match status" value="1"/>
</dbReference>
<feature type="binding site" evidence="4">
    <location>
        <position position="30"/>
    </location>
    <ligand>
        <name>a divalent metal cation</name>
        <dbReference type="ChEBI" id="CHEBI:60240"/>
    </ligand>
</feature>
<dbReference type="PRINTS" id="PR01790">
    <property type="entry name" value="SMP30FAMILY"/>
</dbReference>
<evidence type="ECO:0000256" key="1">
    <source>
        <dbReference type="ARBA" id="ARBA00008853"/>
    </source>
</evidence>
<dbReference type="SUPFAM" id="SSF63829">
    <property type="entry name" value="Calcium-dependent phosphotriesterase"/>
    <property type="match status" value="1"/>
</dbReference>
<dbReference type="Proteomes" id="UP000294558">
    <property type="component" value="Unassembled WGS sequence"/>
</dbReference>
<evidence type="ECO:0000256" key="2">
    <source>
        <dbReference type="ARBA" id="ARBA00022801"/>
    </source>
</evidence>
<feature type="binding site" evidence="4">
    <location>
        <position position="117"/>
    </location>
    <ligand>
        <name>substrate</name>
    </ligand>
</feature>
<comment type="caution">
    <text evidence="6">The sequence shown here is derived from an EMBL/GenBank/DDBJ whole genome shotgun (WGS) entry which is preliminary data.</text>
</comment>
<dbReference type="PANTHER" id="PTHR47572">
    <property type="entry name" value="LIPOPROTEIN-RELATED"/>
    <property type="match status" value="1"/>
</dbReference>
<accession>A0A4V3EIY9</accession>
<evidence type="ECO:0000259" key="5">
    <source>
        <dbReference type="Pfam" id="PF08450"/>
    </source>
</evidence>
<feature type="binding site" evidence="4">
    <location>
        <position position="141"/>
    </location>
    <ligand>
        <name>substrate</name>
    </ligand>
</feature>
<comment type="similarity">
    <text evidence="1">Belongs to the SMP-30/CGR1 family.</text>
</comment>
<dbReference type="Gene3D" id="2.120.10.30">
    <property type="entry name" value="TolB, C-terminal domain"/>
    <property type="match status" value="1"/>
</dbReference>
<dbReference type="EMBL" id="SOAU01000001">
    <property type="protein sequence ID" value="TDT16268.1"/>
    <property type="molecule type" value="Genomic_DNA"/>
</dbReference>
<evidence type="ECO:0000313" key="6">
    <source>
        <dbReference type="EMBL" id="TDT16268.1"/>
    </source>
</evidence>
<keyword evidence="2" id="KW-0378">Hydrolase</keyword>
<gene>
    <name evidence="6" type="ORF">BDK89_1852</name>
</gene>
<protein>
    <submittedName>
        <fullName evidence="6">Gluconolactonase</fullName>
    </submittedName>
</protein>
<feature type="domain" description="SMP-30/Gluconolactonase/LRE-like region" evidence="5">
    <location>
        <begin position="28"/>
        <end position="283"/>
    </location>
</feature>
<dbReference type="GO" id="GO:0046872">
    <property type="term" value="F:metal ion binding"/>
    <property type="evidence" value="ECO:0007669"/>
    <property type="project" value="UniProtKB-KW"/>
</dbReference>
<reference evidence="6 7" key="1">
    <citation type="submission" date="2019-03" db="EMBL/GenBank/DDBJ databases">
        <title>Sequencing the genomes of 1000 actinobacteria strains.</title>
        <authorList>
            <person name="Klenk H.-P."/>
        </authorList>
    </citation>
    <scope>NUCLEOTIDE SEQUENCE [LARGE SCALE GENOMIC DNA]</scope>
    <source>
        <strain evidence="6 7">DSM 18936</strain>
    </source>
</reference>
<comment type="cofactor">
    <cofactor evidence="4">
        <name>Zn(2+)</name>
        <dbReference type="ChEBI" id="CHEBI:29105"/>
    </cofactor>
    <text evidence="4">Binds 1 divalent metal cation per subunit.</text>
</comment>
<dbReference type="Pfam" id="PF08450">
    <property type="entry name" value="SGL"/>
    <property type="match status" value="1"/>
</dbReference>
<evidence type="ECO:0000256" key="3">
    <source>
        <dbReference type="PIRSR" id="PIRSR605511-1"/>
    </source>
</evidence>
<dbReference type="InterPro" id="IPR005511">
    <property type="entry name" value="SMP-30"/>
</dbReference>
<proteinExistence type="inferred from homology"/>
<keyword evidence="7" id="KW-1185">Reference proteome</keyword>
<dbReference type="InterPro" id="IPR051262">
    <property type="entry name" value="SMP-30/CGR1_Lactonase"/>
</dbReference>
<feature type="active site" description="Proton donor/acceptor" evidence="3">
    <location>
        <position position="231"/>
    </location>
</feature>
<evidence type="ECO:0000256" key="4">
    <source>
        <dbReference type="PIRSR" id="PIRSR605511-2"/>
    </source>
</evidence>
<name>A0A4V3EIY9_9ACTN</name>
<sequence length="292" mass="31975">MYDVFDDRFVDLIAPSGELEHLADGCAWAEGPVYVAAERALYWSDVRNDRRMRFDEATGEVSEAERPANFCNGHTLDRDGVIVACEHGTRSVVRWWPDGRRETVADSFDGKRLNSPNDVVVASDGAVWFTDPTYGIDSDAEGYAAESEIGSSNVYRVHPATGEVTVQITDLVRPNGLAFSPDETRLFVSDTGVSHVEGGPRHIRVFDVDEPVAQVTGGGGVFATCPAGVFDGFRFDDSGRLWASGEQGVHVYTTDGVLLGTIRLPETCANLEFAGDHLYMTATTSLYRLRLR</sequence>
<dbReference type="InterPro" id="IPR011042">
    <property type="entry name" value="6-blade_b-propeller_TolB-like"/>
</dbReference>